<dbReference type="GO" id="GO:0010557">
    <property type="term" value="P:positive regulation of macromolecule biosynthetic process"/>
    <property type="evidence" value="ECO:0007669"/>
    <property type="project" value="UniProtKB-ARBA"/>
</dbReference>
<dbReference type="PANTHER" id="PTHR23043:SF36">
    <property type="entry name" value="PROTEIN SINGLE-MINDED"/>
    <property type="match status" value="1"/>
</dbReference>
<dbReference type="AlphaFoldDB" id="A0A3P7EU22"/>
<evidence type="ECO:0000256" key="3">
    <source>
        <dbReference type="ARBA" id="ARBA00023242"/>
    </source>
</evidence>
<gene>
    <name evidence="6" type="ORF">WBA_LOCUS12980</name>
</gene>
<keyword evidence="2" id="KW-0804">Transcription</keyword>
<sequence length="112" mass="12495">MSARNRRDLENKELESLAQCLPLAAAITFQLDKVMIEIASIVRLTSAYLALRNVFPPRNSNEQIETMAIGSFLLQTLDGFVLILDATGKMMYVSETASVHLGLSQVYILQVY</sequence>
<dbReference type="GO" id="GO:0000977">
    <property type="term" value="F:RNA polymerase II transcription regulatory region sequence-specific DNA binding"/>
    <property type="evidence" value="ECO:0007669"/>
    <property type="project" value="TreeGrafter"/>
</dbReference>
<feature type="domain" description="BHLH" evidence="5">
    <location>
        <begin position="1"/>
        <end position="52"/>
    </location>
</feature>
<feature type="domain" description="PAS" evidence="4">
    <location>
        <begin position="73"/>
        <end position="112"/>
    </location>
</feature>
<keyword evidence="1" id="KW-0805">Transcription regulation</keyword>
<evidence type="ECO:0000259" key="5">
    <source>
        <dbReference type="PROSITE" id="PS50888"/>
    </source>
</evidence>
<evidence type="ECO:0000256" key="2">
    <source>
        <dbReference type="ARBA" id="ARBA00023163"/>
    </source>
</evidence>
<keyword evidence="7" id="KW-1185">Reference proteome</keyword>
<dbReference type="GO" id="GO:0000981">
    <property type="term" value="F:DNA-binding transcription factor activity, RNA polymerase II-specific"/>
    <property type="evidence" value="ECO:0007669"/>
    <property type="project" value="TreeGrafter"/>
</dbReference>
<evidence type="ECO:0000259" key="4">
    <source>
        <dbReference type="PROSITE" id="PS50112"/>
    </source>
</evidence>
<evidence type="ECO:0000313" key="6">
    <source>
        <dbReference type="EMBL" id="VDM23416.1"/>
    </source>
</evidence>
<dbReference type="CDD" id="cd00130">
    <property type="entry name" value="PAS"/>
    <property type="match status" value="1"/>
</dbReference>
<evidence type="ECO:0000313" key="7">
    <source>
        <dbReference type="Proteomes" id="UP000270924"/>
    </source>
</evidence>
<dbReference type="PROSITE" id="PS50888">
    <property type="entry name" value="BHLH"/>
    <property type="match status" value="1"/>
</dbReference>
<dbReference type="OMA" id="YYKAING"/>
<protein>
    <recommendedName>
        <fullName evidence="8">PAS domain-containing protein</fullName>
    </recommendedName>
</protein>
<accession>A0A3P7EU22</accession>
<dbReference type="Proteomes" id="UP000270924">
    <property type="component" value="Unassembled WGS sequence"/>
</dbReference>
<evidence type="ECO:0008006" key="8">
    <source>
        <dbReference type="Google" id="ProtNLM"/>
    </source>
</evidence>
<proteinExistence type="predicted"/>
<name>A0A3P7EU22_WUCBA</name>
<dbReference type="EMBL" id="UYWW01013379">
    <property type="protein sequence ID" value="VDM23416.1"/>
    <property type="molecule type" value="Genomic_DNA"/>
</dbReference>
<dbReference type="PROSITE" id="PS50112">
    <property type="entry name" value="PAS"/>
    <property type="match status" value="1"/>
</dbReference>
<dbReference type="InParanoid" id="A0A3P7EU22"/>
<reference evidence="6 7" key="1">
    <citation type="submission" date="2018-11" db="EMBL/GenBank/DDBJ databases">
        <authorList>
            <consortium name="Pathogen Informatics"/>
        </authorList>
    </citation>
    <scope>NUCLEOTIDE SEQUENCE [LARGE SCALE GENOMIC DNA]</scope>
</reference>
<dbReference type="PANTHER" id="PTHR23043">
    <property type="entry name" value="HYPOXIA-INDUCIBLE FACTOR 1 ALPHA"/>
    <property type="match status" value="1"/>
</dbReference>
<dbReference type="GO" id="GO:0046983">
    <property type="term" value="F:protein dimerization activity"/>
    <property type="evidence" value="ECO:0007669"/>
    <property type="project" value="InterPro"/>
</dbReference>
<evidence type="ECO:0000256" key="1">
    <source>
        <dbReference type="ARBA" id="ARBA00023015"/>
    </source>
</evidence>
<dbReference type="OrthoDB" id="6021714at2759"/>
<keyword evidence="3" id="KW-0539">Nucleus</keyword>
<dbReference type="Gene3D" id="3.30.450.20">
    <property type="entry name" value="PAS domain"/>
    <property type="match status" value="1"/>
</dbReference>
<dbReference type="InterPro" id="IPR000014">
    <property type="entry name" value="PAS"/>
</dbReference>
<dbReference type="InterPro" id="IPR011598">
    <property type="entry name" value="bHLH_dom"/>
</dbReference>
<organism evidence="6 7">
    <name type="scientific">Wuchereria bancrofti</name>
    <dbReference type="NCBI Taxonomy" id="6293"/>
    <lineage>
        <taxon>Eukaryota</taxon>
        <taxon>Metazoa</taxon>
        <taxon>Ecdysozoa</taxon>
        <taxon>Nematoda</taxon>
        <taxon>Chromadorea</taxon>
        <taxon>Rhabditida</taxon>
        <taxon>Spirurina</taxon>
        <taxon>Spiruromorpha</taxon>
        <taxon>Filarioidea</taxon>
        <taxon>Onchocercidae</taxon>
        <taxon>Wuchereria</taxon>
    </lineage>
</organism>